<dbReference type="Proteomes" id="UP000659654">
    <property type="component" value="Unassembled WGS sequence"/>
</dbReference>
<gene>
    <name evidence="10" type="ORF">BXYJ_LOCUS6371</name>
</gene>
<keyword evidence="11" id="KW-1185">Reference proteome</keyword>
<feature type="compositionally biased region" description="Polar residues" evidence="8">
    <location>
        <begin position="1"/>
        <end position="11"/>
    </location>
</feature>
<proteinExistence type="predicted"/>
<feature type="region of interest" description="Disordered" evidence="8">
    <location>
        <begin position="304"/>
        <end position="330"/>
    </location>
</feature>
<feature type="compositionally biased region" description="Basic and acidic residues" evidence="8">
    <location>
        <begin position="308"/>
        <end position="320"/>
    </location>
</feature>
<dbReference type="InterPro" id="IPR009057">
    <property type="entry name" value="Homeodomain-like_sf"/>
</dbReference>
<evidence type="ECO:0000256" key="3">
    <source>
        <dbReference type="ARBA" id="ARBA00023125"/>
    </source>
</evidence>
<dbReference type="CDD" id="cd00086">
    <property type="entry name" value="homeodomain"/>
    <property type="match status" value="1"/>
</dbReference>
<evidence type="ECO:0000256" key="1">
    <source>
        <dbReference type="ARBA" id="ARBA00004123"/>
    </source>
</evidence>
<evidence type="ECO:0000256" key="7">
    <source>
        <dbReference type="RuleBase" id="RU000682"/>
    </source>
</evidence>
<comment type="subcellular location">
    <subcellularLocation>
        <location evidence="1 6 7">Nucleus</location>
    </subcellularLocation>
</comment>
<dbReference type="InterPro" id="IPR001356">
    <property type="entry name" value="HD"/>
</dbReference>
<protein>
    <submittedName>
        <fullName evidence="10">(pine wood nematode) hypothetical protein</fullName>
    </submittedName>
</protein>
<dbReference type="PROSITE" id="PS00027">
    <property type="entry name" value="HOMEOBOX_1"/>
    <property type="match status" value="1"/>
</dbReference>
<evidence type="ECO:0000256" key="4">
    <source>
        <dbReference type="ARBA" id="ARBA00023155"/>
    </source>
</evidence>
<dbReference type="SMR" id="A0A7I8WK28"/>
<organism evidence="10 11">
    <name type="scientific">Bursaphelenchus xylophilus</name>
    <name type="common">Pinewood nematode worm</name>
    <name type="synonym">Aphelenchoides xylophilus</name>
    <dbReference type="NCBI Taxonomy" id="6326"/>
    <lineage>
        <taxon>Eukaryota</taxon>
        <taxon>Metazoa</taxon>
        <taxon>Ecdysozoa</taxon>
        <taxon>Nematoda</taxon>
        <taxon>Chromadorea</taxon>
        <taxon>Rhabditida</taxon>
        <taxon>Tylenchina</taxon>
        <taxon>Tylenchomorpha</taxon>
        <taxon>Aphelenchoidea</taxon>
        <taxon>Aphelenchoididae</taxon>
        <taxon>Bursaphelenchus</taxon>
    </lineage>
</organism>
<name>A0A7I8WK28_BURXY</name>
<evidence type="ECO:0000256" key="6">
    <source>
        <dbReference type="PROSITE-ProRule" id="PRU00108"/>
    </source>
</evidence>
<feature type="compositionally biased region" description="Low complexity" evidence="8">
    <location>
        <begin position="34"/>
        <end position="62"/>
    </location>
</feature>
<feature type="region of interest" description="Disordered" evidence="8">
    <location>
        <begin position="210"/>
        <end position="270"/>
    </location>
</feature>
<dbReference type="OrthoDB" id="6159439at2759"/>
<feature type="compositionally biased region" description="Polar residues" evidence="8">
    <location>
        <begin position="226"/>
        <end position="239"/>
    </location>
</feature>
<feature type="region of interest" description="Disordered" evidence="8">
    <location>
        <begin position="1"/>
        <end position="70"/>
    </location>
</feature>
<dbReference type="GO" id="GO:0009952">
    <property type="term" value="P:anterior/posterior pattern specification"/>
    <property type="evidence" value="ECO:0007669"/>
    <property type="project" value="TreeGrafter"/>
</dbReference>
<evidence type="ECO:0000259" key="9">
    <source>
        <dbReference type="PROSITE" id="PS50071"/>
    </source>
</evidence>
<dbReference type="Gene3D" id="1.10.10.60">
    <property type="entry name" value="Homeodomain-like"/>
    <property type="match status" value="1"/>
</dbReference>
<feature type="domain" description="Homeobox" evidence="9">
    <location>
        <begin position="151"/>
        <end position="211"/>
    </location>
</feature>
<dbReference type="InterPro" id="IPR017970">
    <property type="entry name" value="Homeobox_CS"/>
</dbReference>
<dbReference type="EMBL" id="CAJFCV020000003">
    <property type="protein sequence ID" value="CAG9107224.1"/>
    <property type="molecule type" value="Genomic_DNA"/>
</dbReference>
<dbReference type="GO" id="GO:0000978">
    <property type="term" value="F:RNA polymerase II cis-regulatory region sequence-specific DNA binding"/>
    <property type="evidence" value="ECO:0007669"/>
    <property type="project" value="TreeGrafter"/>
</dbReference>
<dbReference type="PROSITE" id="PS50071">
    <property type="entry name" value="HOMEOBOX_2"/>
    <property type="match status" value="1"/>
</dbReference>
<dbReference type="SUPFAM" id="SSF46689">
    <property type="entry name" value="Homeodomain-like"/>
    <property type="match status" value="1"/>
</dbReference>
<dbReference type="InterPro" id="IPR050296">
    <property type="entry name" value="Antp_homeobox"/>
</dbReference>
<keyword evidence="5 6" id="KW-0539">Nucleus</keyword>
<keyword evidence="2" id="KW-0217">Developmental protein</keyword>
<feature type="DNA-binding region" description="Homeobox" evidence="6">
    <location>
        <begin position="153"/>
        <end position="212"/>
    </location>
</feature>
<dbReference type="PANTHER" id="PTHR45659">
    <property type="entry name" value="HOMEOBOX PROTEIN HOX"/>
    <property type="match status" value="1"/>
</dbReference>
<dbReference type="PRINTS" id="PR00024">
    <property type="entry name" value="HOMEOBOX"/>
</dbReference>
<keyword evidence="4 6" id="KW-0371">Homeobox</keyword>
<dbReference type="Pfam" id="PF00046">
    <property type="entry name" value="Homeodomain"/>
    <property type="match status" value="1"/>
</dbReference>
<dbReference type="AlphaFoldDB" id="A0A7I8WK28"/>
<dbReference type="GO" id="GO:0005634">
    <property type="term" value="C:nucleus"/>
    <property type="evidence" value="ECO:0007669"/>
    <property type="project" value="UniProtKB-SubCell"/>
</dbReference>
<comment type="caution">
    <text evidence="10">The sequence shown here is derived from an EMBL/GenBank/DDBJ whole genome shotgun (WGS) entry which is preliminary data.</text>
</comment>
<sequence length="500" mass="55385">MNHNSASTTPRNAGVPSNESSSTSSPYPDYMNATSTSRPPTSSTNTASTSTTALRTSSSESTPNLSLLGVADPNDHLQQLKQMTQGVGLMKVDADANVSSSNPMVASNFSPELYTTYGTWQYYQQFAPMGQAGFSAWPPHAYTGTPWQNYAQSKKGRQTYQRYQTTILEGKFQQNSYVSKKQREELRNQTGLSDRQIKIWFQNRRMKAKKEKHRCDEQTVDHQSIALPSSTSKPLNSALQRVGNGLHNGMGDQDDKKSLSNSMSPVGAPMWPMSTMGMHAAMTGMQPLHGDNMAWTQNNLMLPQGKSAESRRRNSKKEEGPASSGSPGKVSSIQIVLHSYPSVVIMYFDFRKNKYNLNASVNDKEITVKSDRIQVVPSEVPASLIMRQLDVDVTHKIRVDFSSEEIEEANRRKETGARVGMDSDDDSYFSDAKESDSTEAIDEKSVDRSIVDEPENKHEVEVNVSQNGPQNLISSPEPCGLQSLFSDKVMGDFFADLVKQ</sequence>
<dbReference type="EMBL" id="CAJFDI010000003">
    <property type="protein sequence ID" value="CAD5220823.1"/>
    <property type="molecule type" value="Genomic_DNA"/>
</dbReference>
<evidence type="ECO:0000256" key="5">
    <source>
        <dbReference type="ARBA" id="ARBA00023242"/>
    </source>
</evidence>
<reference evidence="10" key="1">
    <citation type="submission" date="2020-09" db="EMBL/GenBank/DDBJ databases">
        <authorList>
            <person name="Kikuchi T."/>
        </authorList>
    </citation>
    <scope>NUCLEOTIDE SEQUENCE</scope>
    <source>
        <strain evidence="10">Ka4C1</strain>
    </source>
</reference>
<evidence type="ECO:0000256" key="2">
    <source>
        <dbReference type="ARBA" id="ARBA00022473"/>
    </source>
</evidence>
<evidence type="ECO:0000313" key="10">
    <source>
        <dbReference type="EMBL" id="CAD5220823.1"/>
    </source>
</evidence>
<dbReference type="PANTHER" id="PTHR45659:SF4">
    <property type="entry name" value="HOMEOBOX PROTEIN ABDOMINAL-A"/>
    <property type="match status" value="1"/>
</dbReference>
<dbReference type="Proteomes" id="UP000582659">
    <property type="component" value="Unassembled WGS sequence"/>
</dbReference>
<dbReference type="InterPro" id="IPR020479">
    <property type="entry name" value="HD_metazoa"/>
</dbReference>
<dbReference type="SMART" id="SM00389">
    <property type="entry name" value="HOX"/>
    <property type="match status" value="1"/>
</dbReference>
<feature type="region of interest" description="Disordered" evidence="8">
    <location>
        <begin position="410"/>
        <end position="456"/>
    </location>
</feature>
<keyword evidence="3 6" id="KW-0238">DNA-binding</keyword>
<accession>A0A7I8WK28</accession>
<dbReference type="GO" id="GO:0000122">
    <property type="term" value="P:negative regulation of transcription by RNA polymerase II"/>
    <property type="evidence" value="ECO:0007669"/>
    <property type="project" value="TreeGrafter"/>
</dbReference>
<feature type="compositionally biased region" description="Basic and acidic residues" evidence="8">
    <location>
        <begin position="431"/>
        <end position="456"/>
    </location>
</feature>
<evidence type="ECO:0000256" key="8">
    <source>
        <dbReference type="SAM" id="MobiDB-lite"/>
    </source>
</evidence>
<dbReference type="GO" id="GO:0000981">
    <property type="term" value="F:DNA-binding transcription factor activity, RNA polymerase II-specific"/>
    <property type="evidence" value="ECO:0007669"/>
    <property type="project" value="InterPro"/>
</dbReference>
<evidence type="ECO:0000313" key="11">
    <source>
        <dbReference type="Proteomes" id="UP000659654"/>
    </source>
</evidence>